<reference evidence="8 9" key="1">
    <citation type="journal article" date="2018" name="Mol. Biol. Evol.">
        <title>Broad Genomic Sampling Reveals a Smut Pathogenic Ancestry of the Fungal Clade Ustilaginomycotina.</title>
        <authorList>
            <person name="Kijpornyongpan T."/>
            <person name="Mondo S.J."/>
            <person name="Barry K."/>
            <person name="Sandor L."/>
            <person name="Lee J."/>
            <person name="Lipzen A."/>
            <person name="Pangilinan J."/>
            <person name="LaButti K."/>
            <person name="Hainaut M."/>
            <person name="Henrissat B."/>
            <person name="Grigoriev I.V."/>
            <person name="Spatafora J.W."/>
            <person name="Aime M.C."/>
        </authorList>
    </citation>
    <scope>NUCLEOTIDE SEQUENCE [LARGE SCALE GENOMIC DNA]</scope>
    <source>
        <strain evidence="8 9">MCA 4718</strain>
    </source>
</reference>
<name>A0A316UKR2_9BASI</name>
<dbReference type="AlphaFoldDB" id="A0A316UKR2"/>
<evidence type="ECO:0000313" key="9">
    <source>
        <dbReference type="Proteomes" id="UP000245942"/>
    </source>
</evidence>
<dbReference type="Proteomes" id="UP000245942">
    <property type="component" value="Unassembled WGS sequence"/>
</dbReference>
<proteinExistence type="inferred from homology"/>
<comment type="subcellular location">
    <subcellularLocation>
        <location evidence="1">Membrane</location>
        <topology evidence="1">Multi-pass membrane protein</topology>
    </subcellularLocation>
</comment>
<feature type="domain" description="3-oxo-5-alpha-steroid 4-dehydrogenase C-terminal" evidence="7">
    <location>
        <begin position="363"/>
        <end position="414"/>
    </location>
</feature>
<dbReference type="OrthoDB" id="5788137at2759"/>
<dbReference type="PANTHER" id="PTHR10556">
    <property type="entry name" value="3-OXO-5-ALPHA-STEROID 4-DEHYDROGENASE"/>
    <property type="match status" value="1"/>
</dbReference>
<comment type="similarity">
    <text evidence="2">Belongs to the steroid 5-alpha reductase family.</text>
</comment>
<dbReference type="GO" id="GO:0016627">
    <property type="term" value="F:oxidoreductase activity, acting on the CH-CH group of donors"/>
    <property type="evidence" value="ECO:0007669"/>
    <property type="project" value="InterPro"/>
</dbReference>
<feature type="domain" description="3-oxo-5-alpha-steroid 4-dehydrogenase C-terminal" evidence="7">
    <location>
        <begin position="284"/>
        <end position="321"/>
    </location>
</feature>
<feature type="chain" id="PRO_5016353366" description="3-oxo-5-alpha-steroid 4-dehydrogenase C-terminal domain-containing protein" evidence="6">
    <location>
        <begin position="18"/>
        <end position="415"/>
    </location>
</feature>
<keyword evidence="4" id="KW-1133">Transmembrane helix</keyword>
<dbReference type="GO" id="GO:0006629">
    <property type="term" value="P:lipid metabolic process"/>
    <property type="evidence" value="ECO:0007669"/>
    <property type="project" value="InterPro"/>
</dbReference>
<dbReference type="GeneID" id="37012509"/>
<evidence type="ECO:0000256" key="2">
    <source>
        <dbReference type="ARBA" id="ARBA00007742"/>
    </source>
</evidence>
<evidence type="ECO:0000259" key="7">
    <source>
        <dbReference type="Pfam" id="PF02544"/>
    </source>
</evidence>
<keyword evidence="6" id="KW-0732">Signal</keyword>
<dbReference type="InterPro" id="IPR039357">
    <property type="entry name" value="SRD5A/TECR"/>
</dbReference>
<dbReference type="InterPro" id="IPR001104">
    <property type="entry name" value="3-oxo-5_a-steroid_4-DH_C"/>
</dbReference>
<gene>
    <name evidence="8" type="ORF">BCV69DRAFT_265127</name>
</gene>
<keyword evidence="3" id="KW-0812">Transmembrane</keyword>
<dbReference type="GO" id="GO:0016020">
    <property type="term" value="C:membrane"/>
    <property type="evidence" value="ECO:0007669"/>
    <property type="project" value="UniProtKB-SubCell"/>
</dbReference>
<sequence>MAVLSLLVQLFPRPTTLWPQNGEDVYKLCQLAFLSTPLALPFLNAVQAPFGRFSAPSRFNVNGNLGWFLMEIVSPVTFLVSFLSQPLDSVESDESSGSTLVVVAKSLVSPSLSRLSEIPVANKLLATLFVIHYFNRAVLNPLRAPRRSPMHLSVPIAAVLVNLVNGFLMGSWLGGRSPALLIPSAALDLSRKTRATQKFKSIASRLGNRPPTISAPGLLPQDSSTVLTHPLFLLGVAGWAIGFASNVYHDEILLDLRRPKADRVTKVMREDAEKDEAADSKSPSPKYGIPKGGLYKFVSYPNYLSEWLEWFSFAIAAYSLTPISPYCTQQLRDRFPLYPGEIMPISLPFPPLLTFARVLIFLTSPPALFLFMEIPPMIARAVSGHDWYQKKFGVEGDGKGGKYPKERKAVIPGLL</sequence>
<accession>A0A316UKR2</accession>
<dbReference type="STRING" id="1684307.A0A316UKR2"/>
<dbReference type="PROSITE" id="PS50244">
    <property type="entry name" value="S5A_REDUCTASE"/>
    <property type="match status" value="1"/>
</dbReference>
<evidence type="ECO:0000256" key="4">
    <source>
        <dbReference type="ARBA" id="ARBA00022989"/>
    </source>
</evidence>
<dbReference type="EMBL" id="KZ819321">
    <property type="protein sequence ID" value="PWN23825.1"/>
    <property type="molecule type" value="Genomic_DNA"/>
</dbReference>
<keyword evidence="5" id="KW-0472">Membrane</keyword>
<keyword evidence="9" id="KW-1185">Reference proteome</keyword>
<evidence type="ECO:0000256" key="6">
    <source>
        <dbReference type="SAM" id="SignalP"/>
    </source>
</evidence>
<evidence type="ECO:0000256" key="5">
    <source>
        <dbReference type="ARBA" id="ARBA00023136"/>
    </source>
</evidence>
<organism evidence="8 9">
    <name type="scientific">Pseudomicrostroma glucosiphilum</name>
    <dbReference type="NCBI Taxonomy" id="1684307"/>
    <lineage>
        <taxon>Eukaryota</taxon>
        <taxon>Fungi</taxon>
        <taxon>Dikarya</taxon>
        <taxon>Basidiomycota</taxon>
        <taxon>Ustilaginomycotina</taxon>
        <taxon>Exobasidiomycetes</taxon>
        <taxon>Microstromatales</taxon>
        <taxon>Microstromatales incertae sedis</taxon>
        <taxon>Pseudomicrostroma</taxon>
    </lineage>
</organism>
<evidence type="ECO:0000313" key="8">
    <source>
        <dbReference type="EMBL" id="PWN23825.1"/>
    </source>
</evidence>
<evidence type="ECO:0000256" key="1">
    <source>
        <dbReference type="ARBA" id="ARBA00004141"/>
    </source>
</evidence>
<feature type="signal peptide" evidence="6">
    <location>
        <begin position="1"/>
        <end position="17"/>
    </location>
</feature>
<dbReference type="Pfam" id="PF02544">
    <property type="entry name" value="Steroid_dh"/>
    <property type="match status" value="2"/>
</dbReference>
<dbReference type="PANTHER" id="PTHR10556:SF43">
    <property type="entry name" value="STEROID 5-ALPHA-REDUCTASE DET2"/>
    <property type="match status" value="1"/>
</dbReference>
<evidence type="ECO:0000256" key="3">
    <source>
        <dbReference type="ARBA" id="ARBA00022692"/>
    </source>
</evidence>
<dbReference type="RefSeq" id="XP_025350985.1">
    <property type="nucleotide sequence ID" value="XM_025490775.1"/>
</dbReference>
<protein>
    <recommendedName>
        <fullName evidence="7">3-oxo-5-alpha-steroid 4-dehydrogenase C-terminal domain-containing protein</fullName>
    </recommendedName>
</protein>